<sequence length="98" mass="11072">MEPPGLEPETCGTEWQSTSHSAIQALQQNQNIIKLNVSFANFSRRFLRKLFKTASISQPQTPPITEMSDSSGLFSHLQLLKELQLTTNYIFPQTNQSC</sequence>
<dbReference type="EMBL" id="BPLQ01006408">
    <property type="protein sequence ID" value="GIY22153.1"/>
    <property type="molecule type" value="Genomic_DNA"/>
</dbReference>
<accession>A0AAV4RJN4</accession>
<gene>
    <name evidence="1" type="ORF">CDAR_594071</name>
</gene>
<name>A0AAV4RJN4_9ARAC</name>
<proteinExistence type="predicted"/>
<evidence type="ECO:0000313" key="1">
    <source>
        <dbReference type="EMBL" id="GIY22153.1"/>
    </source>
</evidence>
<organism evidence="1 2">
    <name type="scientific">Caerostris darwini</name>
    <dbReference type="NCBI Taxonomy" id="1538125"/>
    <lineage>
        <taxon>Eukaryota</taxon>
        <taxon>Metazoa</taxon>
        <taxon>Ecdysozoa</taxon>
        <taxon>Arthropoda</taxon>
        <taxon>Chelicerata</taxon>
        <taxon>Arachnida</taxon>
        <taxon>Araneae</taxon>
        <taxon>Araneomorphae</taxon>
        <taxon>Entelegynae</taxon>
        <taxon>Araneoidea</taxon>
        <taxon>Araneidae</taxon>
        <taxon>Caerostris</taxon>
    </lineage>
</organism>
<reference evidence="1 2" key="1">
    <citation type="submission" date="2021-06" db="EMBL/GenBank/DDBJ databases">
        <title>Caerostris darwini draft genome.</title>
        <authorList>
            <person name="Kono N."/>
            <person name="Arakawa K."/>
        </authorList>
    </citation>
    <scope>NUCLEOTIDE SEQUENCE [LARGE SCALE GENOMIC DNA]</scope>
</reference>
<dbReference type="AlphaFoldDB" id="A0AAV4RJN4"/>
<keyword evidence="2" id="KW-1185">Reference proteome</keyword>
<protein>
    <submittedName>
        <fullName evidence="1">Uncharacterized protein</fullName>
    </submittedName>
</protein>
<comment type="caution">
    <text evidence="1">The sequence shown here is derived from an EMBL/GenBank/DDBJ whole genome shotgun (WGS) entry which is preliminary data.</text>
</comment>
<evidence type="ECO:0000313" key="2">
    <source>
        <dbReference type="Proteomes" id="UP001054837"/>
    </source>
</evidence>
<dbReference type="Proteomes" id="UP001054837">
    <property type="component" value="Unassembled WGS sequence"/>
</dbReference>